<dbReference type="AlphaFoldDB" id="A0A6J6Q2L9"/>
<feature type="domain" description="DUF6537" evidence="3">
    <location>
        <begin position="269"/>
        <end position="484"/>
    </location>
</feature>
<dbReference type="EMBL" id="CAFBMD010000043">
    <property type="protein sequence ID" value="CAB4896467.1"/>
    <property type="molecule type" value="Genomic_DNA"/>
</dbReference>
<keyword evidence="1" id="KW-0560">Oxidoreductase</keyword>
<accession>A0A6J6Q2L9</accession>
<feature type="domain" description="Pyruvate/ketoisovalerate oxidoreductase catalytic" evidence="2">
    <location>
        <begin position="18"/>
        <end position="206"/>
    </location>
</feature>
<evidence type="ECO:0000259" key="2">
    <source>
        <dbReference type="Pfam" id="PF01558"/>
    </source>
</evidence>
<evidence type="ECO:0000313" key="4">
    <source>
        <dbReference type="EMBL" id="CAB4706061.1"/>
    </source>
</evidence>
<dbReference type="PANTHER" id="PTHR43854">
    <property type="entry name" value="INDOLEPYRUVATE OXIDOREDUCTASE SUBUNIT IORB"/>
    <property type="match status" value="1"/>
</dbReference>
<dbReference type="InterPro" id="IPR046667">
    <property type="entry name" value="DUF6537"/>
</dbReference>
<dbReference type="InterPro" id="IPR019752">
    <property type="entry name" value="Pyrv/ketoisovalerate_OxRed_cat"/>
</dbReference>
<dbReference type="Gene3D" id="3.40.920.10">
    <property type="entry name" value="Pyruvate-ferredoxin oxidoreductase, PFOR, domain III"/>
    <property type="match status" value="1"/>
</dbReference>
<dbReference type="EMBL" id="CAFBQF010000047">
    <property type="protein sequence ID" value="CAB5050809.1"/>
    <property type="molecule type" value="Genomic_DNA"/>
</dbReference>
<sequence length="519" mass="55847">MTQATQTRAITMAILAMGGEGGGVLADWMVSLGEHSGYWAQTTSVPGVAQRTGATIYYVELFPRTADGAEPILSTMPTPGEVDIVLASELMEAGRSVVRGLVTPKNTTLIASTHRVYSMMEKTALGDGRVDSDTIIENCMKAAAKFVGGDFAKIAEESGSVISSVLFGALAGTGRLPFTRKEFESAIERAGVGVATSLNAFARGFEYAQNALKPASTGVPIQIGMKPVSVEDTKAATDAAIAADPTAAVGARLSAQAAHIQNTYPASVRATLVHGIKRTTEYQDVKYADEFLARVASVYALDLAHGDGSFRLTNEAARYTALWMTYEDTIRVAAIKVRARRFDRIHKEARAKNEQVVGIMEFLHPQVQEVADTLPTALGKWVLRSKPVNALITRVSGNGIKVNTTSAFGYTTLYILSRLRPIRRRSLRFNEEQLLIDAWLTTVMDLASKNYGLACEVAETQSLVKGYGETHANGLANFDAIMAELPRTLVAADPVARQIALRTAALAEESGEKLRALLR</sequence>
<proteinExistence type="predicted"/>
<dbReference type="NCBIfam" id="NF006179">
    <property type="entry name" value="PRK08312.1"/>
    <property type="match status" value="1"/>
</dbReference>
<evidence type="ECO:0000313" key="5">
    <source>
        <dbReference type="EMBL" id="CAB4896467.1"/>
    </source>
</evidence>
<dbReference type="Pfam" id="PF01558">
    <property type="entry name" value="POR"/>
    <property type="match status" value="1"/>
</dbReference>
<gene>
    <name evidence="4" type="ORF">UFOPK2593_00890</name>
    <name evidence="5" type="ORF">UFOPK3492_00709</name>
    <name evidence="6" type="ORF">UFOPK4234_00989</name>
    <name evidence="7" type="ORF">UFOPK4295_00955</name>
</gene>
<dbReference type="PANTHER" id="PTHR43854:SF1">
    <property type="entry name" value="INDOLEPYRUVATE OXIDOREDUCTASE SUBUNIT IORB"/>
    <property type="match status" value="1"/>
</dbReference>
<organism evidence="4">
    <name type="scientific">freshwater metagenome</name>
    <dbReference type="NCBI Taxonomy" id="449393"/>
    <lineage>
        <taxon>unclassified sequences</taxon>
        <taxon>metagenomes</taxon>
        <taxon>ecological metagenomes</taxon>
    </lineage>
</organism>
<protein>
    <submittedName>
        <fullName evidence="4">Unannotated protein</fullName>
    </submittedName>
</protein>
<reference evidence="4" key="1">
    <citation type="submission" date="2020-05" db="EMBL/GenBank/DDBJ databases">
        <authorList>
            <person name="Chiriac C."/>
            <person name="Salcher M."/>
            <person name="Ghai R."/>
            <person name="Kavagutti S V."/>
        </authorList>
    </citation>
    <scope>NUCLEOTIDE SEQUENCE</scope>
</reference>
<evidence type="ECO:0000313" key="7">
    <source>
        <dbReference type="EMBL" id="CAB5050809.1"/>
    </source>
</evidence>
<dbReference type="GO" id="GO:0016903">
    <property type="term" value="F:oxidoreductase activity, acting on the aldehyde or oxo group of donors"/>
    <property type="evidence" value="ECO:0007669"/>
    <property type="project" value="InterPro"/>
</dbReference>
<evidence type="ECO:0000313" key="6">
    <source>
        <dbReference type="EMBL" id="CAB5039609.1"/>
    </source>
</evidence>
<dbReference type="InterPro" id="IPR002869">
    <property type="entry name" value="Pyrv_flavodox_OxRed_cen"/>
</dbReference>
<evidence type="ECO:0000256" key="1">
    <source>
        <dbReference type="ARBA" id="ARBA00023002"/>
    </source>
</evidence>
<evidence type="ECO:0000259" key="3">
    <source>
        <dbReference type="Pfam" id="PF20169"/>
    </source>
</evidence>
<dbReference type="Pfam" id="PF20169">
    <property type="entry name" value="DUF6537"/>
    <property type="match status" value="1"/>
</dbReference>
<dbReference type="InterPro" id="IPR052198">
    <property type="entry name" value="IorB_Oxidoreductase"/>
</dbReference>
<dbReference type="EMBL" id="CAEZXW010000051">
    <property type="protein sequence ID" value="CAB4706061.1"/>
    <property type="molecule type" value="Genomic_DNA"/>
</dbReference>
<dbReference type="EMBL" id="CAFBQA010000053">
    <property type="protein sequence ID" value="CAB5039609.1"/>
    <property type="molecule type" value="Genomic_DNA"/>
</dbReference>
<dbReference type="SUPFAM" id="SSF53323">
    <property type="entry name" value="Pyruvate-ferredoxin oxidoreductase, PFOR, domain III"/>
    <property type="match status" value="1"/>
</dbReference>
<name>A0A6J6Q2L9_9ZZZZ</name>